<comment type="caution">
    <text evidence="4">The sequence shown here is derived from an EMBL/GenBank/DDBJ whole genome shotgun (WGS) entry which is preliminary data.</text>
</comment>
<feature type="chain" id="PRO_5037529501" description="TPR domain protein" evidence="3">
    <location>
        <begin position="27"/>
        <end position="421"/>
    </location>
</feature>
<dbReference type="InterPro" id="IPR011990">
    <property type="entry name" value="TPR-like_helical_dom_sf"/>
</dbReference>
<gene>
    <name evidence="4" type="ORF">J0A66_06700</name>
</gene>
<keyword evidence="1" id="KW-0677">Repeat</keyword>
<evidence type="ECO:0000313" key="5">
    <source>
        <dbReference type="Proteomes" id="UP000664654"/>
    </source>
</evidence>
<accession>A0A939IQY4</accession>
<evidence type="ECO:0000313" key="4">
    <source>
        <dbReference type="EMBL" id="MBN7824911.1"/>
    </source>
</evidence>
<dbReference type="SUPFAM" id="SSF48452">
    <property type="entry name" value="TPR-like"/>
    <property type="match status" value="1"/>
</dbReference>
<sequence length="421" mass="47987">MTKNPIAKFITLTSLLACSYTSTVMAQGTPAVVCPNHQQAPSNIPSERVGKKIQKAFEAYSNDQVDEALVLLYDIDTSDEFDRAYTDRFIGNLLAAKEGEAKKALDYLSRAANAKQLNDTEHASTLKLVADLNLQEQNFETALTWYQKWLDFTCKQDPDIYVRMAQAYYETKQLAKIVEPANKAIALYEKPNKNPYVLKMTSFYERKMYPQTIEVAEELVKLFPDTPQWWVQLGFFYMLVEDYKRALATLEIAYNQGFLKKESEIKALAQLYATNEIPYKAAVLQEKYLKEGLIKRDDKSLSSLANTWHQAKEIKKAANYYGQAAALSKDPDHFRRQGTLLLAAEDYKNALVALDKALEVTDAKDAGRLHMAMMEANFYQGDFKEAYKHVKLAMNDSSTARSARSWEPYIKEKAKNRGIKI</sequence>
<dbReference type="PANTHER" id="PTHR44186:SF1">
    <property type="entry name" value="BARDET-BIEDL SYNDROME 4 PROTEIN"/>
    <property type="match status" value="1"/>
</dbReference>
<keyword evidence="3" id="KW-0732">Signal</keyword>
<dbReference type="EMBL" id="JAFKCV010000003">
    <property type="protein sequence ID" value="MBN7824911.1"/>
    <property type="molecule type" value="Genomic_DNA"/>
</dbReference>
<dbReference type="PANTHER" id="PTHR44186">
    <property type="match status" value="1"/>
</dbReference>
<keyword evidence="2" id="KW-0802">TPR repeat</keyword>
<evidence type="ECO:0000256" key="2">
    <source>
        <dbReference type="ARBA" id="ARBA00022803"/>
    </source>
</evidence>
<proteinExistence type="predicted"/>
<feature type="signal peptide" evidence="3">
    <location>
        <begin position="1"/>
        <end position="26"/>
    </location>
</feature>
<reference evidence="4" key="1">
    <citation type="submission" date="2021-03" db="EMBL/GenBank/DDBJ databases">
        <title>novel species isolated from a fishpond in China.</title>
        <authorList>
            <person name="Lu H."/>
            <person name="Cai Z."/>
        </authorList>
    </citation>
    <scope>NUCLEOTIDE SEQUENCE</scope>
    <source>
        <strain evidence="4">JCM 30855</strain>
    </source>
</reference>
<name>A0A939IQY4_9ALTE</name>
<keyword evidence="5" id="KW-1185">Reference proteome</keyword>
<dbReference type="Gene3D" id="1.25.40.10">
    <property type="entry name" value="Tetratricopeptide repeat domain"/>
    <property type="match status" value="2"/>
</dbReference>
<evidence type="ECO:0000256" key="1">
    <source>
        <dbReference type="ARBA" id="ARBA00022737"/>
    </source>
</evidence>
<evidence type="ECO:0008006" key="6">
    <source>
        <dbReference type="Google" id="ProtNLM"/>
    </source>
</evidence>
<evidence type="ECO:0000256" key="3">
    <source>
        <dbReference type="SAM" id="SignalP"/>
    </source>
</evidence>
<dbReference type="AlphaFoldDB" id="A0A939IQY4"/>
<organism evidence="4 5">
    <name type="scientific">Bowmanella dokdonensis</name>
    <dbReference type="NCBI Taxonomy" id="751969"/>
    <lineage>
        <taxon>Bacteria</taxon>
        <taxon>Pseudomonadati</taxon>
        <taxon>Pseudomonadota</taxon>
        <taxon>Gammaproteobacteria</taxon>
        <taxon>Alteromonadales</taxon>
        <taxon>Alteromonadaceae</taxon>
        <taxon>Bowmanella</taxon>
    </lineage>
</organism>
<protein>
    <recommendedName>
        <fullName evidence="6">TPR domain protein</fullName>
    </recommendedName>
</protein>
<dbReference type="Proteomes" id="UP000664654">
    <property type="component" value="Unassembled WGS sequence"/>
</dbReference>
<dbReference type="RefSeq" id="WP_206573303.1">
    <property type="nucleotide sequence ID" value="NZ_JAFKCV010000003.1"/>
</dbReference>